<name>A0A1H8K580_9RHOB</name>
<dbReference type="RefSeq" id="WP_090613503.1">
    <property type="nucleotide sequence ID" value="NZ_CP067124.1"/>
</dbReference>
<organism evidence="1 2">
    <name type="scientific">Paracoccus alcaliphilus</name>
    <dbReference type="NCBI Taxonomy" id="34002"/>
    <lineage>
        <taxon>Bacteria</taxon>
        <taxon>Pseudomonadati</taxon>
        <taxon>Pseudomonadota</taxon>
        <taxon>Alphaproteobacteria</taxon>
        <taxon>Rhodobacterales</taxon>
        <taxon>Paracoccaceae</taxon>
        <taxon>Paracoccus</taxon>
    </lineage>
</organism>
<protein>
    <submittedName>
        <fullName evidence="1">Uncharacterized protein</fullName>
    </submittedName>
</protein>
<accession>A0A1H8K580</accession>
<sequence>MTAPKFLCDRCDGTGERFDRRCHTCKGRGGWSTSPEARAKAAKAAKVRRIRAAQEQNRSNPGLYMAVVRNSAQSDFLKSLRTADARGEAWTTFQRNAARQIIDAKGLA</sequence>
<dbReference type="STRING" id="34002.SAMN04489859_102042"/>
<keyword evidence="2" id="KW-1185">Reference proteome</keyword>
<gene>
    <name evidence="1" type="ORF">SAMN04489859_102042</name>
</gene>
<reference evidence="1 2" key="1">
    <citation type="submission" date="2016-10" db="EMBL/GenBank/DDBJ databases">
        <authorList>
            <person name="de Groot N.N."/>
        </authorList>
    </citation>
    <scope>NUCLEOTIDE SEQUENCE [LARGE SCALE GENOMIC DNA]</scope>
    <source>
        <strain evidence="1 2">DSM 8512</strain>
    </source>
</reference>
<dbReference type="InterPro" id="IPR036410">
    <property type="entry name" value="HSP_DnaJ_Cys-rich_dom_sf"/>
</dbReference>
<evidence type="ECO:0000313" key="1">
    <source>
        <dbReference type="EMBL" id="SEN87636.1"/>
    </source>
</evidence>
<dbReference type="Proteomes" id="UP000199054">
    <property type="component" value="Unassembled WGS sequence"/>
</dbReference>
<evidence type="ECO:0000313" key="2">
    <source>
        <dbReference type="Proteomes" id="UP000199054"/>
    </source>
</evidence>
<dbReference type="SUPFAM" id="SSF57938">
    <property type="entry name" value="DnaJ/Hsp40 cysteine-rich domain"/>
    <property type="match status" value="1"/>
</dbReference>
<dbReference type="AlphaFoldDB" id="A0A1H8K580"/>
<proteinExistence type="predicted"/>
<dbReference type="EMBL" id="FODE01000020">
    <property type="protein sequence ID" value="SEN87636.1"/>
    <property type="molecule type" value="Genomic_DNA"/>
</dbReference>